<evidence type="ECO:0000256" key="1">
    <source>
        <dbReference type="SAM" id="Phobius"/>
    </source>
</evidence>
<keyword evidence="3" id="KW-1185">Reference proteome</keyword>
<proteinExistence type="predicted"/>
<dbReference type="InterPro" id="IPR005625">
    <property type="entry name" value="PepSY-ass_TM"/>
</dbReference>
<dbReference type="EMBL" id="CP035806">
    <property type="protein sequence ID" value="QBE49574.1"/>
    <property type="molecule type" value="Genomic_DNA"/>
</dbReference>
<dbReference type="PANTHER" id="PTHR34219:SF1">
    <property type="entry name" value="PEPSY DOMAIN-CONTAINING PROTEIN"/>
    <property type="match status" value="1"/>
</dbReference>
<keyword evidence="1" id="KW-0472">Membrane</keyword>
<dbReference type="Pfam" id="PF03929">
    <property type="entry name" value="PepSY_TM"/>
    <property type="match status" value="1"/>
</dbReference>
<accession>A0A4P6KJ03</accession>
<evidence type="ECO:0000313" key="3">
    <source>
        <dbReference type="Proteomes" id="UP000289260"/>
    </source>
</evidence>
<gene>
    <name evidence="2" type="ORF">EVS81_12670</name>
</gene>
<name>A0A4P6KJ03_9MICO</name>
<dbReference type="KEGG" id="ltr:EVS81_12670"/>
<evidence type="ECO:0000313" key="2">
    <source>
        <dbReference type="EMBL" id="QBE49574.1"/>
    </source>
</evidence>
<dbReference type="PANTHER" id="PTHR34219">
    <property type="entry name" value="IRON-REGULATED INNER MEMBRANE PROTEIN-RELATED"/>
    <property type="match status" value="1"/>
</dbReference>
<organism evidence="2 3">
    <name type="scientific">Leucobacter triazinivorans</name>
    <dbReference type="NCBI Taxonomy" id="1784719"/>
    <lineage>
        <taxon>Bacteria</taxon>
        <taxon>Bacillati</taxon>
        <taxon>Actinomycetota</taxon>
        <taxon>Actinomycetes</taxon>
        <taxon>Micrococcales</taxon>
        <taxon>Microbacteriaceae</taxon>
        <taxon>Leucobacter</taxon>
    </lineage>
</organism>
<evidence type="ECO:0008006" key="4">
    <source>
        <dbReference type="Google" id="ProtNLM"/>
    </source>
</evidence>
<keyword evidence="1" id="KW-0812">Transmembrane</keyword>
<keyword evidence="1" id="KW-1133">Transmembrane helix</keyword>
<sequence length="96" mass="10623">MTTPQTDRADERSTDDSRRALPRARWWRDGFRPLLARLHFFIGVFVGPFILIAAVTGLMYAATPAIEQIVYRDTLTVAPSGPPLPLAQQVSAAQEA</sequence>
<dbReference type="OrthoDB" id="9791166at2"/>
<dbReference type="AlphaFoldDB" id="A0A4P6KJ03"/>
<feature type="transmembrane region" description="Helical" evidence="1">
    <location>
        <begin position="38"/>
        <end position="62"/>
    </location>
</feature>
<dbReference type="Proteomes" id="UP000289260">
    <property type="component" value="Chromosome"/>
</dbReference>
<protein>
    <recommendedName>
        <fullName evidence="4">PepSY domain-containing protein</fullName>
    </recommendedName>
</protein>
<reference evidence="2 3" key="1">
    <citation type="submission" date="2019-02" db="EMBL/GenBank/DDBJ databases">
        <authorList>
            <person name="Sun L."/>
            <person name="Pan D."/>
            <person name="Wu X."/>
        </authorList>
    </citation>
    <scope>NUCLEOTIDE SEQUENCE [LARGE SCALE GENOMIC DNA]</scope>
    <source>
        <strain evidence="2 3">JW-1</strain>
    </source>
</reference>